<dbReference type="Pfam" id="PF14065">
    <property type="entry name" value="Pvc16_N"/>
    <property type="match status" value="1"/>
</dbReference>
<feature type="domain" description="Pvc16 N-terminal" evidence="1">
    <location>
        <begin position="22"/>
        <end position="190"/>
    </location>
</feature>
<dbReference type="Proteomes" id="UP000480684">
    <property type="component" value="Unassembled WGS sequence"/>
</dbReference>
<reference evidence="2 3" key="1">
    <citation type="submission" date="2020-02" db="EMBL/GenBank/DDBJ databases">
        <authorList>
            <person name="Dziuba M."/>
            <person name="Kuznetsov B."/>
            <person name="Mardanov A."/>
            <person name="Ravin N."/>
            <person name="Grouzdev D."/>
        </authorList>
    </citation>
    <scope>NUCLEOTIDE SEQUENCE [LARGE SCALE GENOMIC DNA]</scope>
    <source>
        <strain evidence="2 3">SpK</strain>
    </source>
</reference>
<gene>
    <name evidence="2" type="ORF">G4223_09555</name>
</gene>
<dbReference type="AlphaFoldDB" id="A0A7C9QU37"/>
<keyword evidence="3" id="KW-1185">Reference proteome</keyword>
<dbReference type="InterPro" id="IPR025351">
    <property type="entry name" value="Pvc16_N"/>
</dbReference>
<dbReference type="EMBL" id="JAAIYP010000036">
    <property type="protein sequence ID" value="NFV80357.1"/>
    <property type="molecule type" value="Genomic_DNA"/>
</dbReference>
<dbReference type="RefSeq" id="WP_163678449.1">
    <property type="nucleotide sequence ID" value="NZ_JAAIYP010000036.1"/>
</dbReference>
<sequence length="213" mass="23170">MALDPAAIPPTPSTDGQIVARISRALARLVRAGIPELRAENAVVFDSPAEIDSHDENKLSLFLYQIDPNPWLANLPRTLERGPSGFALRPAPMVVDLIYMMVPYAKSAEIELVLADKLVRLLHLVPALAGPMLDPVLERAGNHVMDIVPQPENPQLMRDLWGGFPGKSYKLTKLYRVTPVRIPGAGPEDVDMVETALLAQAPPPSAAEELDHG</sequence>
<comment type="caution">
    <text evidence="2">The sequence shown here is derived from an EMBL/GenBank/DDBJ whole genome shotgun (WGS) entry which is preliminary data.</text>
</comment>
<accession>A0A7C9QU37</accession>
<proteinExistence type="predicted"/>
<organism evidence="2 3">
    <name type="scientific">Magnetospirillum aberrantis SpK</name>
    <dbReference type="NCBI Taxonomy" id="908842"/>
    <lineage>
        <taxon>Bacteria</taxon>
        <taxon>Pseudomonadati</taxon>
        <taxon>Pseudomonadota</taxon>
        <taxon>Alphaproteobacteria</taxon>
        <taxon>Rhodospirillales</taxon>
        <taxon>Rhodospirillaceae</taxon>
        <taxon>Magnetospirillum</taxon>
    </lineage>
</organism>
<protein>
    <submittedName>
        <fullName evidence="2">DUF4255 domain-containing protein</fullName>
    </submittedName>
</protein>
<evidence type="ECO:0000313" key="2">
    <source>
        <dbReference type="EMBL" id="NFV80357.1"/>
    </source>
</evidence>
<name>A0A7C9QU37_9PROT</name>
<evidence type="ECO:0000259" key="1">
    <source>
        <dbReference type="Pfam" id="PF14065"/>
    </source>
</evidence>
<evidence type="ECO:0000313" key="3">
    <source>
        <dbReference type="Proteomes" id="UP000480684"/>
    </source>
</evidence>